<feature type="binding site" evidence="5">
    <location>
        <begin position="252"/>
        <end position="254"/>
    </location>
    <ligand>
        <name>NAD(+)</name>
        <dbReference type="ChEBI" id="CHEBI:57540"/>
    </ligand>
</feature>
<feature type="binding site" evidence="5 6">
    <location>
        <position position="189"/>
    </location>
    <ligand>
        <name>Zn(2+)</name>
        <dbReference type="ChEBI" id="CHEBI:29105"/>
    </ligand>
</feature>
<feature type="binding site" evidence="5">
    <location>
        <begin position="109"/>
        <end position="112"/>
    </location>
    <ligand>
        <name>NAD(+)</name>
        <dbReference type="ChEBI" id="CHEBI:57540"/>
    </ligand>
</feature>
<dbReference type="InterPro" id="IPR026591">
    <property type="entry name" value="Sirtuin_cat_small_dom_sf"/>
</dbReference>
<comment type="function">
    <text evidence="5">NAD-dependent protein deacetylase which modulates the activities of several enzymes which are inactive in their acetylated form.</text>
</comment>
<keyword evidence="5" id="KW-0963">Cytoplasm</keyword>
<dbReference type="InterPro" id="IPR026590">
    <property type="entry name" value="Ssirtuin_cat_dom"/>
</dbReference>
<evidence type="ECO:0000259" key="7">
    <source>
        <dbReference type="PROSITE" id="PS50305"/>
    </source>
</evidence>
<dbReference type="InterPro" id="IPR026587">
    <property type="entry name" value="Sirtuin_class_II"/>
</dbReference>
<keyword evidence="9" id="KW-1185">Reference proteome</keyword>
<evidence type="ECO:0000256" key="4">
    <source>
        <dbReference type="ARBA" id="ARBA00023027"/>
    </source>
</evidence>
<dbReference type="PANTHER" id="PTHR11085:SF10">
    <property type="entry name" value="NAD-DEPENDENT PROTEIN DEACYLASE SIRTUIN-5, MITOCHONDRIAL-RELATED"/>
    <property type="match status" value="1"/>
</dbReference>
<comment type="cofactor">
    <cofactor evidence="5">
        <name>Zn(2+)</name>
        <dbReference type="ChEBI" id="CHEBI:29105"/>
    </cofactor>
    <text evidence="5">Binds 1 zinc ion per subunit.</text>
</comment>
<comment type="similarity">
    <text evidence="5">Belongs to the sirtuin family. Class II subfamily.</text>
</comment>
<dbReference type="Proteomes" id="UP000198707">
    <property type="component" value="Unassembled WGS sequence"/>
</dbReference>
<feature type="binding site" evidence="5">
    <location>
        <position position="270"/>
    </location>
    <ligand>
        <name>NAD(+)</name>
        <dbReference type="ChEBI" id="CHEBI:57540"/>
    </ligand>
</feature>
<organism evidence="8 9">
    <name type="scientific">Micromonospora phaseoli</name>
    <dbReference type="NCBI Taxonomy" id="1144548"/>
    <lineage>
        <taxon>Bacteria</taxon>
        <taxon>Bacillati</taxon>
        <taxon>Actinomycetota</taxon>
        <taxon>Actinomycetes</taxon>
        <taxon>Micromonosporales</taxon>
        <taxon>Micromonosporaceae</taxon>
        <taxon>Micromonospora</taxon>
    </lineage>
</organism>
<dbReference type="PROSITE" id="PS50305">
    <property type="entry name" value="SIRTUIN"/>
    <property type="match status" value="1"/>
</dbReference>
<dbReference type="GO" id="GO:0005737">
    <property type="term" value="C:cytoplasm"/>
    <property type="evidence" value="ECO:0007669"/>
    <property type="project" value="UniProtKB-SubCell"/>
</dbReference>
<comment type="caution">
    <text evidence="5">Lacks conserved residue(s) required for the propagation of feature annotation.</text>
</comment>
<evidence type="ECO:0000256" key="3">
    <source>
        <dbReference type="ARBA" id="ARBA00022833"/>
    </source>
</evidence>
<protein>
    <recommendedName>
        <fullName evidence="5">NAD-dependent protein deacetylase</fullName>
        <ecNumber evidence="5">2.3.1.286</ecNumber>
    </recommendedName>
    <alternativeName>
        <fullName evidence="5">Regulatory protein SIR2 homolog</fullName>
    </alternativeName>
</protein>
<feature type="binding site" evidence="5 6">
    <location>
        <position position="186"/>
    </location>
    <ligand>
        <name>Zn(2+)</name>
        <dbReference type="ChEBI" id="CHEBI:29105"/>
    </ligand>
</feature>
<comment type="subcellular location">
    <subcellularLocation>
        <location evidence="5">Cytoplasm</location>
    </subcellularLocation>
</comment>
<evidence type="ECO:0000313" key="9">
    <source>
        <dbReference type="Proteomes" id="UP000198707"/>
    </source>
</evidence>
<evidence type="ECO:0000256" key="1">
    <source>
        <dbReference type="ARBA" id="ARBA00022679"/>
    </source>
</evidence>
<dbReference type="RefSeq" id="WP_092375689.1">
    <property type="nucleotide sequence ID" value="NZ_BOPI01000003.1"/>
</dbReference>
<proteinExistence type="inferred from homology"/>
<feature type="binding site" evidence="5 6">
    <location>
        <position position="138"/>
    </location>
    <ligand>
        <name>Zn(2+)</name>
        <dbReference type="ChEBI" id="CHEBI:29105"/>
    </ligand>
</feature>
<dbReference type="GO" id="GO:0017136">
    <property type="term" value="F:histone deacetylase activity, NAD-dependent"/>
    <property type="evidence" value="ECO:0007669"/>
    <property type="project" value="TreeGrafter"/>
</dbReference>
<gene>
    <name evidence="5" type="primary">cobB</name>
    <name evidence="8" type="ORF">SAMN05443287_10229</name>
</gene>
<dbReference type="SUPFAM" id="SSF52467">
    <property type="entry name" value="DHS-like NAD/FAD-binding domain"/>
    <property type="match status" value="1"/>
</dbReference>
<feature type="binding site" evidence="5 6">
    <location>
        <position position="135"/>
    </location>
    <ligand>
        <name>Zn(2+)</name>
        <dbReference type="ChEBI" id="CHEBI:29105"/>
    </ligand>
</feature>
<name>A0A1H6U0L8_9ACTN</name>
<dbReference type="OrthoDB" id="9800582at2"/>
<accession>A0A1H6U0L8</accession>
<dbReference type="HAMAP" id="MF_01967">
    <property type="entry name" value="Sirtuin_ClassII"/>
    <property type="match status" value="1"/>
</dbReference>
<dbReference type="GO" id="GO:0008270">
    <property type="term" value="F:zinc ion binding"/>
    <property type="evidence" value="ECO:0007669"/>
    <property type="project" value="UniProtKB-UniRule"/>
</dbReference>
<evidence type="ECO:0000256" key="5">
    <source>
        <dbReference type="HAMAP-Rule" id="MF_01967"/>
    </source>
</evidence>
<feature type="binding site" evidence="5">
    <location>
        <begin position="226"/>
        <end position="228"/>
    </location>
    <ligand>
        <name>NAD(+)</name>
        <dbReference type="ChEBI" id="CHEBI:57540"/>
    </ligand>
</feature>
<reference evidence="9" key="1">
    <citation type="submission" date="2016-10" db="EMBL/GenBank/DDBJ databases">
        <authorList>
            <person name="Varghese N."/>
            <person name="Submissions S."/>
        </authorList>
    </citation>
    <scope>NUCLEOTIDE SEQUENCE [LARGE SCALE GENOMIC DNA]</scope>
    <source>
        <strain evidence="9">CGMCC 4.7038</strain>
    </source>
</reference>
<evidence type="ECO:0000256" key="2">
    <source>
        <dbReference type="ARBA" id="ARBA00022723"/>
    </source>
</evidence>
<dbReference type="InterPro" id="IPR003000">
    <property type="entry name" value="Sirtuin"/>
</dbReference>
<feature type="active site" description="Proton acceptor" evidence="5 6">
    <location>
        <position position="127"/>
    </location>
</feature>
<dbReference type="Gene3D" id="3.30.1600.10">
    <property type="entry name" value="SIR2/SIRT2 'Small Domain"/>
    <property type="match status" value="1"/>
</dbReference>
<dbReference type="EMBL" id="FNYV01000002">
    <property type="protein sequence ID" value="SEI85026.1"/>
    <property type="molecule type" value="Genomic_DNA"/>
</dbReference>
<dbReference type="GO" id="GO:0070403">
    <property type="term" value="F:NAD+ binding"/>
    <property type="evidence" value="ECO:0007669"/>
    <property type="project" value="UniProtKB-UniRule"/>
</dbReference>
<keyword evidence="1 5" id="KW-0808">Transferase</keyword>
<comment type="catalytic activity">
    <reaction evidence="5">
        <text>N(6)-acetyl-L-lysyl-[protein] + NAD(+) + H2O = 2''-O-acetyl-ADP-D-ribose + nicotinamide + L-lysyl-[protein]</text>
        <dbReference type="Rhea" id="RHEA:43636"/>
        <dbReference type="Rhea" id="RHEA-COMP:9752"/>
        <dbReference type="Rhea" id="RHEA-COMP:10731"/>
        <dbReference type="ChEBI" id="CHEBI:15377"/>
        <dbReference type="ChEBI" id="CHEBI:17154"/>
        <dbReference type="ChEBI" id="CHEBI:29969"/>
        <dbReference type="ChEBI" id="CHEBI:57540"/>
        <dbReference type="ChEBI" id="CHEBI:61930"/>
        <dbReference type="ChEBI" id="CHEBI:83767"/>
        <dbReference type="EC" id="2.3.1.286"/>
    </reaction>
</comment>
<dbReference type="STRING" id="1144548.SAMN05443287_10229"/>
<evidence type="ECO:0000256" key="6">
    <source>
        <dbReference type="PROSITE-ProRule" id="PRU00236"/>
    </source>
</evidence>
<dbReference type="EC" id="2.3.1.286" evidence="5"/>
<keyword evidence="4 5" id="KW-0520">NAD</keyword>
<keyword evidence="3 5" id="KW-0862">Zinc</keyword>
<evidence type="ECO:0000313" key="8">
    <source>
        <dbReference type="EMBL" id="SEI85026.1"/>
    </source>
</evidence>
<sequence length="304" mass="31984">MPWLGQHGRVDDVIEPVAGLVAGGQVVVLSGAGLSTDSGIPDYRGPSGVSRRHTPMTYQTFTGDAAARRRYWARSHLGWQLIARAAPNDGHRAVARLQRGGLVTGIITQNVDGLHTAAGSRDVLELHGRLDEVICLGCGQGTARLDLDRRLRLANPEFVAQAAAINPDGDVDLDDAQVARFRTVDCLSCGGLLKPDVVFFGETVPAVRVQRCFAMVERARLLLVLGSSLTVMSGRRFVLRAAQRGVPVVIVNQGPTRGDGHAVLRVDAPLGRLLPGLADRLLGGGSPVGPSATTAPVAPASVGL</sequence>
<dbReference type="InterPro" id="IPR050134">
    <property type="entry name" value="NAD-dep_sirtuin_deacylases"/>
</dbReference>
<dbReference type="AlphaFoldDB" id="A0A1H6U0L8"/>
<feature type="domain" description="Deacetylase sirtuin-type" evidence="7">
    <location>
        <begin position="7"/>
        <end position="285"/>
    </location>
</feature>
<keyword evidence="2 5" id="KW-0479">Metal-binding</keyword>
<dbReference type="InterPro" id="IPR029035">
    <property type="entry name" value="DHS-like_NAD/FAD-binding_dom"/>
</dbReference>
<dbReference type="Pfam" id="PF02146">
    <property type="entry name" value="SIR2"/>
    <property type="match status" value="1"/>
</dbReference>
<dbReference type="Gene3D" id="3.40.50.1220">
    <property type="entry name" value="TPP-binding domain"/>
    <property type="match status" value="1"/>
</dbReference>
<dbReference type="NCBIfam" id="NF003738">
    <property type="entry name" value="PRK05333.1"/>
    <property type="match status" value="1"/>
</dbReference>
<dbReference type="PANTHER" id="PTHR11085">
    <property type="entry name" value="NAD-DEPENDENT PROTEIN DEACYLASE SIRTUIN-5, MITOCHONDRIAL-RELATED"/>
    <property type="match status" value="1"/>
</dbReference>